<evidence type="ECO:0000256" key="2">
    <source>
        <dbReference type="SAM" id="MobiDB-lite"/>
    </source>
</evidence>
<evidence type="ECO:0000313" key="6">
    <source>
        <dbReference type="Proteomes" id="UP001172457"/>
    </source>
</evidence>
<feature type="region of interest" description="Disordered" evidence="2">
    <location>
        <begin position="357"/>
        <end position="401"/>
    </location>
</feature>
<feature type="compositionally biased region" description="Low complexity" evidence="2">
    <location>
        <begin position="96"/>
        <end position="106"/>
    </location>
</feature>
<dbReference type="AlphaFoldDB" id="A0AA38SAG6"/>
<evidence type="ECO:0000259" key="3">
    <source>
        <dbReference type="Pfam" id="PF07727"/>
    </source>
</evidence>
<dbReference type="EMBL" id="JARYMX010000394">
    <property type="protein sequence ID" value="KAJ9535278.1"/>
    <property type="molecule type" value="Genomic_DNA"/>
</dbReference>
<dbReference type="PANTHER" id="PTHR11439">
    <property type="entry name" value="GAG-POL-RELATED RETROTRANSPOSON"/>
    <property type="match status" value="1"/>
</dbReference>
<evidence type="ECO:0000313" key="5">
    <source>
        <dbReference type="EMBL" id="KAJ9535278.1"/>
    </source>
</evidence>
<feature type="compositionally biased region" description="Polar residues" evidence="2">
    <location>
        <begin position="79"/>
        <end position="95"/>
    </location>
</feature>
<feature type="domain" description="Reverse transcriptase Ty1/copia-type" evidence="3">
    <location>
        <begin position="460"/>
        <end position="585"/>
    </location>
</feature>
<dbReference type="Pfam" id="PF22936">
    <property type="entry name" value="Pol_BBD"/>
    <property type="match status" value="1"/>
</dbReference>
<evidence type="ECO:0008006" key="7">
    <source>
        <dbReference type="Google" id="ProtNLM"/>
    </source>
</evidence>
<keyword evidence="1" id="KW-0378">Hydrolase</keyword>
<feature type="region of interest" description="Disordered" evidence="2">
    <location>
        <begin position="58"/>
        <end position="106"/>
    </location>
</feature>
<dbReference type="Pfam" id="PF07727">
    <property type="entry name" value="RVT_2"/>
    <property type="match status" value="2"/>
</dbReference>
<dbReference type="InterPro" id="IPR013103">
    <property type="entry name" value="RVT_2"/>
</dbReference>
<dbReference type="CDD" id="cd09272">
    <property type="entry name" value="RNase_HI_RT_Ty1"/>
    <property type="match status" value="1"/>
</dbReference>
<feature type="domain" description="Retrovirus-related Pol polyprotein from transposon TNT 1-94-like beta-barrel" evidence="4">
    <location>
        <begin position="172"/>
        <end position="250"/>
    </location>
</feature>
<protein>
    <recommendedName>
        <fullName evidence="7">Reverse transcriptase Ty1/copia-type domain-containing protein</fullName>
    </recommendedName>
</protein>
<organism evidence="5 6">
    <name type="scientific">Centaurea solstitialis</name>
    <name type="common">yellow star-thistle</name>
    <dbReference type="NCBI Taxonomy" id="347529"/>
    <lineage>
        <taxon>Eukaryota</taxon>
        <taxon>Viridiplantae</taxon>
        <taxon>Streptophyta</taxon>
        <taxon>Embryophyta</taxon>
        <taxon>Tracheophyta</taxon>
        <taxon>Spermatophyta</taxon>
        <taxon>Magnoliopsida</taxon>
        <taxon>eudicotyledons</taxon>
        <taxon>Gunneridae</taxon>
        <taxon>Pentapetalae</taxon>
        <taxon>asterids</taxon>
        <taxon>campanulids</taxon>
        <taxon>Asterales</taxon>
        <taxon>Asteraceae</taxon>
        <taxon>Carduoideae</taxon>
        <taxon>Cardueae</taxon>
        <taxon>Centaureinae</taxon>
        <taxon>Centaurea</taxon>
    </lineage>
</organism>
<name>A0AA38SAG6_9ASTR</name>
<dbReference type="InterPro" id="IPR054722">
    <property type="entry name" value="PolX-like_BBD"/>
</dbReference>
<comment type="caution">
    <text evidence="5">The sequence shown here is derived from an EMBL/GenBank/DDBJ whole genome shotgun (WGS) entry which is preliminary data.</text>
</comment>
<sequence length="883" mass="97099">MLADQLTNVGSPVSESRLVLQLVAGLTEAYDGVATIIQQMDPLPPFYRARSMLSLEEARKTKQAETNATSPTALVANGNPANPSPLSDSTSQSHVSGSSNRGSYRGRVGRFGRGVGLTIEGVDLIVVDADNGNLVGCQIGNNNRGNAPSSYAPTEIDAAFNTMTLQPPDDQWYMDSGATSHIASNTGKLSNVFNYRNAHHITVGDGTPVPVTAYGNSTLTSPYPPLSLNNILLVPNIVKNLISVRQFTKDNNVSIDFDPFGFSVKDLQTGNRIMRCNSSGDLYPIPSSFKSSRSTPSTFVVVKPSIWHARLGHPGPTILQHSVFYVSTTITLGVSLFLKSTHITFVAPIITTQESVLPASNPTSNSPPRVSSPHPTSSPLGDNTCSHPSQPTVNKHIPTSSSGHPMITRSQHGILKPNPKYACITTSPSISPLPTSHVDALRDPNWHKAMIDEYDALIKNDTWELVPRPLDVNVIRSMWIFTHKFQSNGALERHKARLVCNGRSQQVGIDCMETFSPVVKPATIRMVLSIAVSKKWEIHQLDVKNAFLHGTLQETVYIHQPPGFRDESFPNHVCRLKRSLYGLKQHLELGIIGTDIAYLLLYVDDIILTASTNTLRRDIVTKLSREFAMKDLGELHYFLGISVSKTSPGIFLSQEKYAREILDRANMTSCKATKTPVDTKAKLSASSGPREEHMQALRRILRYIKGTLSFGLHLSPSDMSSLIAYTDADWGGCPDTRRSTSGYCVFLGDNLVSWSSKRQATLSRSSAEAEYRGVANVVSETCWLRNLLLELHCPMSKATIVYCDNVSAIYLSGNPVQHQRTKHVELDIHFVREKVARGEVRVLHVPSRYQYADIFTKGLPKVLFDEFRSSLRVRSSPALTAAE</sequence>
<feature type="domain" description="Reverse transcriptase Ty1/copia-type" evidence="3">
    <location>
        <begin position="600"/>
        <end position="677"/>
    </location>
</feature>
<dbReference type="InterPro" id="IPR043502">
    <property type="entry name" value="DNA/RNA_pol_sf"/>
</dbReference>
<dbReference type="SUPFAM" id="SSF56672">
    <property type="entry name" value="DNA/RNA polymerases"/>
    <property type="match status" value="1"/>
</dbReference>
<dbReference type="Proteomes" id="UP001172457">
    <property type="component" value="Unassembled WGS sequence"/>
</dbReference>
<accession>A0AA38SAG6</accession>
<keyword evidence="1" id="KW-0064">Aspartyl protease</keyword>
<keyword evidence="1" id="KW-0645">Protease</keyword>
<gene>
    <name evidence="5" type="ORF">OSB04_un001624</name>
</gene>
<dbReference type="PANTHER" id="PTHR11439:SF524">
    <property type="entry name" value="RNA-DIRECTED DNA POLYMERASE, PROTEIN KINASE RLK-PELLE-DLSV FAMILY"/>
    <property type="match status" value="1"/>
</dbReference>
<dbReference type="GO" id="GO:0004190">
    <property type="term" value="F:aspartic-type endopeptidase activity"/>
    <property type="evidence" value="ECO:0007669"/>
    <property type="project" value="UniProtKB-KW"/>
</dbReference>
<evidence type="ECO:0000259" key="4">
    <source>
        <dbReference type="Pfam" id="PF22936"/>
    </source>
</evidence>
<keyword evidence="6" id="KW-1185">Reference proteome</keyword>
<reference evidence="5" key="1">
    <citation type="submission" date="2023-03" db="EMBL/GenBank/DDBJ databases">
        <title>Chromosome-scale reference genome and RAD-based genetic map of yellow starthistle (Centaurea solstitialis) reveal putative structural variation and QTLs associated with invader traits.</title>
        <authorList>
            <person name="Reatini B."/>
            <person name="Cang F.A."/>
            <person name="Jiang Q."/>
            <person name="Mckibben M.T.W."/>
            <person name="Barker M.S."/>
            <person name="Rieseberg L.H."/>
            <person name="Dlugosch K.M."/>
        </authorList>
    </citation>
    <scope>NUCLEOTIDE SEQUENCE</scope>
    <source>
        <strain evidence="5">CAN-66</strain>
        <tissue evidence="5">Leaf</tissue>
    </source>
</reference>
<proteinExistence type="predicted"/>
<evidence type="ECO:0000256" key="1">
    <source>
        <dbReference type="ARBA" id="ARBA00022750"/>
    </source>
</evidence>